<dbReference type="EMBL" id="BAAAPB010000008">
    <property type="protein sequence ID" value="GAA1978515.1"/>
    <property type="molecule type" value="Genomic_DNA"/>
</dbReference>
<keyword evidence="2" id="KW-1185">Reference proteome</keyword>
<name>A0ABP5DDW5_9ACTN</name>
<evidence type="ECO:0008006" key="3">
    <source>
        <dbReference type="Google" id="ProtNLM"/>
    </source>
</evidence>
<proteinExistence type="predicted"/>
<evidence type="ECO:0000313" key="1">
    <source>
        <dbReference type="EMBL" id="GAA1978515.1"/>
    </source>
</evidence>
<comment type="caution">
    <text evidence="1">The sequence shown here is derived from an EMBL/GenBank/DDBJ whole genome shotgun (WGS) entry which is preliminary data.</text>
</comment>
<sequence length="67" mass="6998">MAYRPPPNDFASGRGSREPSARALCVVTTLPATANTVAVIAAASPREILTWESIGSRRVDVKSPGCA</sequence>
<gene>
    <name evidence="1" type="ORF">GCM10009798_44690</name>
</gene>
<accession>A0ABP5DDW5</accession>
<dbReference type="Proteomes" id="UP001500571">
    <property type="component" value="Unassembled WGS sequence"/>
</dbReference>
<protein>
    <recommendedName>
        <fullName evidence="3">Ig-like domain-containing protein</fullName>
    </recommendedName>
</protein>
<organism evidence="1 2">
    <name type="scientific">Nocardioides panacihumi</name>
    <dbReference type="NCBI Taxonomy" id="400774"/>
    <lineage>
        <taxon>Bacteria</taxon>
        <taxon>Bacillati</taxon>
        <taxon>Actinomycetota</taxon>
        <taxon>Actinomycetes</taxon>
        <taxon>Propionibacteriales</taxon>
        <taxon>Nocardioidaceae</taxon>
        <taxon>Nocardioides</taxon>
    </lineage>
</organism>
<reference evidence="2" key="1">
    <citation type="journal article" date="2019" name="Int. J. Syst. Evol. Microbiol.">
        <title>The Global Catalogue of Microorganisms (GCM) 10K type strain sequencing project: providing services to taxonomists for standard genome sequencing and annotation.</title>
        <authorList>
            <consortium name="The Broad Institute Genomics Platform"/>
            <consortium name="The Broad Institute Genome Sequencing Center for Infectious Disease"/>
            <person name="Wu L."/>
            <person name="Ma J."/>
        </authorList>
    </citation>
    <scope>NUCLEOTIDE SEQUENCE [LARGE SCALE GENOMIC DNA]</scope>
    <source>
        <strain evidence="2">JCM 15309</strain>
    </source>
</reference>
<evidence type="ECO:0000313" key="2">
    <source>
        <dbReference type="Proteomes" id="UP001500571"/>
    </source>
</evidence>